<name>A0A9Q3FJ28_9BASI</name>
<sequence>MSERKFDLDDLRAALINSASESGAQFKRQVEIDRLGEGITPRLTSDGLNFHRWSRSLIRLIERTHTVVDYFSSLDKDGDRTRNYEIRTYIEKSISGDLNNSIEEEDEARRAYQLLHRRFEKHSWSHVMNLFDDLLHGSDASDNLNESYVAIKTNVSNLKAALGSIWDDEAIVAMFFHYRNKQFFHEISTAMDAKLSLDDTARIRAEDILQVAQRFQKRNHASPMSPLPPF</sequence>
<protein>
    <submittedName>
        <fullName evidence="1">Uncharacterized protein</fullName>
    </submittedName>
</protein>
<reference evidence="1" key="1">
    <citation type="submission" date="2021-03" db="EMBL/GenBank/DDBJ databases">
        <title>Draft genome sequence of rust myrtle Austropuccinia psidii MF-1, a brazilian biotype.</title>
        <authorList>
            <person name="Quecine M.C."/>
            <person name="Pachon D.M.R."/>
            <person name="Bonatelli M.L."/>
            <person name="Correr F.H."/>
            <person name="Franceschini L.M."/>
            <person name="Leite T.F."/>
            <person name="Margarido G.R.A."/>
            <person name="Almeida C.A."/>
            <person name="Ferrarezi J.A."/>
            <person name="Labate C.A."/>
        </authorList>
    </citation>
    <scope>NUCLEOTIDE SEQUENCE</scope>
    <source>
        <strain evidence="1">MF-1</strain>
    </source>
</reference>
<proteinExistence type="predicted"/>
<accession>A0A9Q3FJ28</accession>
<dbReference type="OrthoDB" id="1408296at2759"/>
<evidence type="ECO:0000313" key="2">
    <source>
        <dbReference type="Proteomes" id="UP000765509"/>
    </source>
</evidence>
<evidence type="ECO:0000313" key="1">
    <source>
        <dbReference type="EMBL" id="MBW0538340.1"/>
    </source>
</evidence>
<comment type="caution">
    <text evidence="1">The sequence shown here is derived from an EMBL/GenBank/DDBJ whole genome shotgun (WGS) entry which is preliminary data.</text>
</comment>
<dbReference type="AlphaFoldDB" id="A0A9Q3FJ28"/>
<gene>
    <name evidence="1" type="ORF">O181_078055</name>
</gene>
<organism evidence="1 2">
    <name type="scientific">Austropuccinia psidii MF-1</name>
    <dbReference type="NCBI Taxonomy" id="1389203"/>
    <lineage>
        <taxon>Eukaryota</taxon>
        <taxon>Fungi</taxon>
        <taxon>Dikarya</taxon>
        <taxon>Basidiomycota</taxon>
        <taxon>Pucciniomycotina</taxon>
        <taxon>Pucciniomycetes</taxon>
        <taxon>Pucciniales</taxon>
        <taxon>Sphaerophragmiaceae</taxon>
        <taxon>Austropuccinia</taxon>
    </lineage>
</organism>
<dbReference type="EMBL" id="AVOT02042905">
    <property type="protein sequence ID" value="MBW0538340.1"/>
    <property type="molecule type" value="Genomic_DNA"/>
</dbReference>
<keyword evidence="2" id="KW-1185">Reference proteome</keyword>
<dbReference type="Proteomes" id="UP000765509">
    <property type="component" value="Unassembled WGS sequence"/>
</dbReference>